<comment type="caution">
    <text evidence="1">The sequence shown here is derived from an EMBL/GenBank/DDBJ whole genome shotgun (WGS) entry which is preliminary data.</text>
</comment>
<protein>
    <recommendedName>
        <fullName evidence="3">DUF4347 domain-containing protein</fullName>
    </recommendedName>
</protein>
<evidence type="ECO:0000313" key="1">
    <source>
        <dbReference type="EMBL" id="MER6434676.1"/>
    </source>
</evidence>
<dbReference type="RefSeq" id="WP_352066471.1">
    <property type="nucleotide sequence ID" value="NZ_JBEPAZ010000172.1"/>
</dbReference>
<dbReference type="EMBL" id="JBEPAZ010000172">
    <property type="protein sequence ID" value="MER6434676.1"/>
    <property type="molecule type" value="Genomic_DNA"/>
</dbReference>
<organism evidence="1 2">
    <name type="scientific">Streptomyces sp. 900105245</name>
    <dbReference type="NCBI Taxonomy" id="3154379"/>
    <lineage>
        <taxon>Bacteria</taxon>
        <taxon>Bacillati</taxon>
        <taxon>Actinomycetota</taxon>
        <taxon>Actinomycetes</taxon>
        <taxon>Kitasatosporales</taxon>
        <taxon>Streptomycetaceae</taxon>
        <taxon>Streptomyces</taxon>
    </lineage>
</organism>
<proteinExistence type="predicted"/>
<evidence type="ECO:0000313" key="2">
    <source>
        <dbReference type="Proteomes" id="UP001470023"/>
    </source>
</evidence>
<accession>A0ABV1UNA2</accession>
<reference evidence="1 2" key="1">
    <citation type="submission" date="2024-06" db="EMBL/GenBank/DDBJ databases">
        <title>The Natural Products Discovery Center: Release of the First 8490 Sequenced Strains for Exploring Actinobacteria Biosynthetic Diversity.</title>
        <authorList>
            <person name="Kalkreuter E."/>
            <person name="Kautsar S.A."/>
            <person name="Yang D."/>
            <person name="Bader C.D."/>
            <person name="Teijaro C.N."/>
            <person name="Fluegel L."/>
            <person name="Davis C.M."/>
            <person name="Simpson J.R."/>
            <person name="Lauterbach L."/>
            <person name="Steele A.D."/>
            <person name="Gui C."/>
            <person name="Meng S."/>
            <person name="Li G."/>
            <person name="Viehrig K."/>
            <person name="Ye F."/>
            <person name="Su P."/>
            <person name="Kiefer A.F."/>
            <person name="Nichols A."/>
            <person name="Cepeda A.J."/>
            <person name="Yan W."/>
            <person name="Fan B."/>
            <person name="Jiang Y."/>
            <person name="Adhikari A."/>
            <person name="Zheng C.-J."/>
            <person name="Schuster L."/>
            <person name="Cowan T.M."/>
            <person name="Smanski M.J."/>
            <person name="Chevrette M.G."/>
            <person name="De Carvalho L.P.S."/>
            <person name="Shen B."/>
        </authorList>
    </citation>
    <scope>NUCLEOTIDE SEQUENCE [LARGE SCALE GENOMIC DNA]</scope>
    <source>
        <strain evidence="1 2">NPDC001166</strain>
    </source>
</reference>
<gene>
    <name evidence="1" type="ORF">ABT272_45310</name>
</gene>
<keyword evidence="2" id="KW-1185">Reference proteome</keyword>
<evidence type="ECO:0008006" key="3">
    <source>
        <dbReference type="Google" id="ProtNLM"/>
    </source>
</evidence>
<dbReference type="Proteomes" id="UP001470023">
    <property type="component" value="Unassembled WGS sequence"/>
</dbReference>
<name>A0ABV1UNA2_9ACTN</name>
<sequence length="160" mass="17542">MFTAPASVNIISPDVEAVLFKPSARHYLRRADDLHAVQRILSSLPPAKTPINLDLIGHSTNGHHLLRIGNTVINMLDPAVADFFRHLADSDLLEHLNVTAVRLLGCSTATTPSGRRTMRMLSAELGLPVYGTTKMLLRGHFTTQGYNQHFSHLLSDGALI</sequence>